<name>A0A1X9IAP9_9CAUD</name>
<evidence type="ECO:0000313" key="2">
    <source>
        <dbReference type="EMBL" id="ANT45266.1"/>
    </source>
</evidence>
<evidence type="ECO:0000259" key="1">
    <source>
        <dbReference type="Pfam" id="PF09356"/>
    </source>
</evidence>
<dbReference type="EMBL" id="KX241618">
    <property type="protein sequence ID" value="ANT45266.1"/>
    <property type="molecule type" value="Genomic_DNA"/>
</dbReference>
<organism evidence="2 3">
    <name type="scientific">Xanthomonas phage Xoo-sp2</name>
    <dbReference type="NCBI Taxonomy" id="1852622"/>
    <lineage>
        <taxon>Viruses</taxon>
        <taxon>Duplodnaviria</taxon>
        <taxon>Heunggongvirae</taxon>
        <taxon>Uroviricota</taxon>
        <taxon>Caudoviricetes</taxon>
        <taxon>Mesyanzhinovviridae</taxon>
        <taxon>Bradleyvirinae</taxon>
        <taxon>Xooduovirus</taxon>
        <taxon>Xooduovirus Xoosp2</taxon>
    </lineage>
</organism>
<gene>
    <name evidence="2" type="ORF">Xoosp2_44</name>
</gene>
<dbReference type="Proteomes" id="UP000223047">
    <property type="component" value="Segment"/>
</dbReference>
<proteinExistence type="predicted"/>
<accession>A0A1X9IAP9</accession>
<keyword evidence="3" id="KW-1185">Reference proteome</keyword>
<feature type="domain" description="Bacteriophage phiJL001 Gp84 C-terminal" evidence="1">
    <location>
        <begin position="240"/>
        <end position="275"/>
    </location>
</feature>
<evidence type="ECO:0000313" key="3">
    <source>
        <dbReference type="Proteomes" id="UP000223047"/>
    </source>
</evidence>
<sequence length="284" mass="31314">MTYNAREDSVQSGSPVFLFQFVQGVLSWRYTSTAFPVNALGFTWTPTHLAPGNTSQSGDMTKDTMSLKFARDQEFARTFLGYTPDQVTTVTIYRGHINDPDGQFIAYWKGRVASFKATGDQVSIECEPIFTSLRRPGLRARWQRSCRFALYHRGCGLDPEQFGVDGMCTAVDGVKIVVPEAATQPDGWFTGGMLKSPDGVLRYIVRHSGQNLELIRPVDSLTKAVAGGGYGRAYGEWYGGPGVRLYPGCDHSRGTCKDKFNNLDNYGGFPWIPSKNPFGGSSIV</sequence>
<protein>
    <submittedName>
        <fullName evidence="2">FAD/FMN-containing dehydrogenase</fullName>
    </submittedName>
</protein>
<reference evidence="2 3" key="1">
    <citation type="submission" date="2016-05" db="EMBL/GenBank/DDBJ databases">
        <title>A Novel Xanthomonas Oryzae pv. Oryzae Phage Xoo-sp2 as Possible Biocontrol Agent in Plant.</title>
        <authorList>
            <person name="Dong Z."/>
            <person name="Liu J."/>
            <person name="Peng D."/>
        </authorList>
    </citation>
    <scope>NUCLEOTIDE SEQUENCE [LARGE SCALE GENOMIC DNA]</scope>
</reference>
<dbReference type="Pfam" id="PF09356">
    <property type="entry name" value="Phage_BR0599"/>
    <property type="match status" value="1"/>
</dbReference>
<dbReference type="InterPro" id="IPR018964">
    <property type="entry name" value="Phage_phiJL001_Gp84_C"/>
</dbReference>
<dbReference type="Pfam" id="PF09931">
    <property type="entry name" value="Phage_phiJL001_Gp84_N"/>
    <property type="match status" value="1"/>
</dbReference>